<accession>S3CN48</accession>
<dbReference type="OMA" id="DGHELVW"/>
<dbReference type="PANTHER" id="PTHR24320:SF236">
    <property type="entry name" value="SHORT-CHAIN DEHYDROGENASE-RELATED"/>
    <property type="match status" value="1"/>
</dbReference>
<dbReference type="AlphaFoldDB" id="S3CN48"/>
<protein>
    <submittedName>
        <fullName evidence="4">NAD(P)-binding Rossmann-fold containing protein</fullName>
    </submittedName>
</protein>
<dbReference type="GO" id="GO:0016491">
    <property type="term" value="F:oxidoreductase activity"/>
    <property type="evidence" value="ECO:0007669"/>
    <property type="project" value="UniProtKB-KW"/>
</dbReference>
<dbReference type="eggNOG" id="KOG1208">
    <property type="taxonomic scope" value="Eukaryota"/>
</dbReference>
<dbReference type="KEGG" id="glz:GLAREA_02537"/>
<keyword evidence="3" id="KW-0560">Oxidoreductase</keyword>
<evidence type="ECO:0000313" key="4">
    <source>
        <dbReference type="EMBL" id="EPE26624.1"/>
    </source>
</evidence>
<dbReference type="PRINTS" id="PR00081">
    <property type="entry name" value="GDHRDH"/>
</dbReference>
<reference evidence="4 5" key="1">
    <citation type="journal article" date="2013" name="BMC Genomics">
        <title>Genomics-driven discovery of the pneumocandin biosynthetic gene cluster in the fungus Glarea lozoyensis.</title>
        <authorList>
            <person name="Chen L."/>
            <person name="Yue Q."/>
            <person name="Zhang X."/>
            <person name="Xiang M."/>
            <person name="Wang C."/>
            <person name="Li S."/>
            <person name="Che Y."/>
            <person name="Ortiz-Lopez F.J."/>
            <person name="Bills G.F."/>
            <person name="Liu X."/>
            <person name="An Z."/>
        </authorList>
    </citation>
    <scope>NUCLEOTIDE SEQUENCE [LARGE SCALE GENOMIC DNA]</scope>
    <source>
        <strain evidence="5">ATCC 20868 / MF5171</strain>
    </source>
</reference>
<gene>
    <name evidence="4" type="ORF">GLAREA_02537</name>
</gene>
<evidence type="ECO:0000256" key="1">
    <source>
        <dbReference type="ARBA" id="ARBA00006484"/>
    </source>
</evidence>
<name>S3CN48_GLAL2</name>
<dbReference type="InterPro" id="IPR036291">
    <property type="entry name" value="NAD(P)-bd_dom_sf"/>
</dbReference>
<dbReference type="InterPro" id="IPR002347">
    <property type="entry name" value="SDR_fam"/>
</dbReference>
<dbReference type="Proteomes" id="UP000016922">
    <property type="component" value="Unassembled WGS sequence"/>
</dbReference>
<sequence>MGVTLSQFFPPTAGLTEANLPTQEGKVFVITGGASGIGFELASILYQAGGKVYIAGRSETNAKDSITKLQARPLTSSTQKVGTLEFLQLDLNDFNSIKSAAETFKSKESKLDVLWNNAGVSLPPLGSKSEQGYELQMATNCLGPFLLTRLLLPLLEATAKKAPEGSVRIVWTSSQIVDLSPSLAEKIMSEVTTPTADKQRNYLLTKIGNWFLANELAREVGKSGIISVSQNPGNLKTQLMRHAMWMAYAVYAITYPAKQGAYTELWAGLSTELTMKDNGGYVIPWGRVHPAPNEELLKEMGRKENGEGGVAQQFWDWCEEQTAKYM</sequence>
<proteinExistence type="inferred from homology"/>
<dbReference type="HOGENOM" id="CLU_010194_44_6_1"/>
<dbReference type="OrthoDB" id="191139at2759"/>
<dbReference type="EMBL" id="KE145370">
    <property type="protein sequence ID" value="EPE26624.1"/>
    <property type="molecule type" value="Genomic_DNA"/>
</dbReference>
<evidence type="ECO:0000256" key="2">
    <source>
        <dbReference type="ARBA" id="ARBA00022857"/>
    </source>
</evidence>
<dbReference type="Gene3D" id="3.40.50.720">
    <property type="entry name" value="NAD(P)-binding Rossmann-like Domain"/>
    <property type="match status" value="1"/>
</dbReference>
<dbReference type="PANTHER" id="PTHR24320">
    <property type="entry name" value="RETINOL DEHYDROGENASE"/>
    <property type="match status" value="1"/>
</dbReference>
<dbReference type="GeneID" id="19461594"/>
<dbReference type="SUPFAM" id="SSF51735">
    <property type="entry name" value="NAD(P)-binding Rossmann-fold domains"/>
    <property type="match status" value="1"/>
</dbReference>
<dbReference type="RefSeq" id="XP_008085814.1">
    <property type="nucleotide sequence ID" value="XM_008087623.1"/>
</dbReference>
<dbReference type="Pfam" id="PF00106">
    <property type="entry name" value="adh_short"/>
    <property type="match status" value="1"/>
</dbReference>
<keyword evidence="2" id="KW-0521">NADP</keyword>
<comment type="similarity">
    <text evidence="1">Belongs to the short-chain dehydrogenases/reductases (SDR) family.</text>
</comment>
<evidence type="ECO:0000256" key="3">
    <source>
        <dbReference type="ARBA" id="ARBA00023002"/>
    </source>
</evidence>
<organism evidence="4 5">
    <name type="scientific">Glarea lozoyensis (strain ATCC 20868 / MF5171)</name>
    <dbReference type="NCBI Taxonomy" id="1116229"/>
    <lineage>
        <taxon>Eukaryota</taxon>
        <taxon>Fungi</taxon>
        <taxon>Dikarya</taxon>
        <taxon>Ascomycota</taxon>
        <taxon>Pezizomycotina</taxon>
        <taxon>Leotiomycetes</taxon>
        <taxon>Helotiales</taxon>
        <taxon>Helotiaceae</taxon>
        <taxon>Glarea</taxon>
    </lineage>
</organism>
<keyword evidence="5" id="KW-1185">Reference proteome</keyword>
<evidence type="ECO:0000313" key="5">
    <source>
        <dbReference type="Proteomes" id="UP000016922"/>
    </source>
</evidence>